<dbReference type="InterPro" id="IPR001347">
    <property type="entry name" value="SIS_dom"/>
</dbReference>
<dbReference type="InterPro" id="IPR050986">
    <property type="entry name" value="GutQ/KpsF_isomerases"/>
</dbReference>
<dbReference type="Gene3D" id="3.40.50.10490">
    <property type="entry name" value="Glucose-6-phosphate isomerase like protein, domain 1"/>
    <property type="match status" value="1"/>
</dbReference>
<name>A0ABW4XN66_9GAMM</name>
<dbReference type="PIRSF" id="PIRSF004692">
    <property type="entry name" value="KdsD_KpsF"/>
    <property type="match status" value="1"/>
</dbReference>
<dbReference type="EMBL" id="JBHUHT010000012">
    <property type="protein sequence ID" value="MFD2096717.1"/>
    <property type="molecule type" value="Genomic_DNA"/>
</dbReference>
<gene>
    <name evidence="8" type="ORF">ACFSJ3_12035</name>
</gene>
<evidence type="ECO:0000256" key="3">
    <source>
        <dbReference type="ARBA" id="ARBA00023122"/>
    </source>
</evidence>
<evidence type="ECO:0000313" key="8">
    <source>
        <dbReference type="EMBL" id="MFD2096717.1"/>
    </source>
</evidence>
<evidence type="ECO:0000256" key="4">
    <source>
        <dbReference type="PIRNR" id="PIRNR004692"/>
    </source>
</evidence>
<sequence>MKHTEQALRVFDLEAKAIADLKQQLDETFDQAIDSILNSRGKVVVTGMGKSGLIGKKIAATLASTGTPSFFLHPAEAWHGDLGMIEPNDVLLAISNSGESEELIGLIPFVQARGNILIAMTGNVESTLARNANFHLSIAVEEEACPLSLAPTSSTTATVAMGDAVAIALMVARDFQPADFARFHPGGSLGRRLLTRVKDLMRSDELPTLPASASTKEVIQVATEGCLGVAIVMDGDELLGIITDGDIRRGIEKFGDAFLKQTAADLMTKGPRTIATTASLQEASDVMNEYNITVLLVVDNGKLEGVLQLYQCEL</sequence>
<dbReference type="Proteomes" id="UP001597380">
    <property type="component" value="Unassembled WGS sequence"/>
</dbReference>
<organism evidence="8 9">
    <name type="scientific">Corallincola platygyrae</name>
    <dbReference type="NCBI Taxonomy" id="1193278"/>
    <lineage>
        <taxon>Bacteria</taxon>
        <taxon>Pseudomonadati</taxon>
        <taxon>Pseudomonadota</taxon>
        <taxon>Gammaproteobacteria</taxon>
        <taxon>Alteromonadales</taxon>
        <taxon>Psychromonadaceae</taxon>
        <taxon>Corallincola</taxon>
    </lineage>
</organism>
<evidence type="ECO:0000313" key="9">
    <source>
        <dbReference type="Proteomes" id="UP001597380"/>
    </source>
</evidence>
<dbReference type="NCBIfam" id="TIGR00393">
    <property type="entry name" value="kpsF"/>
    <property type="match status" value="1"/>
</dbReference>
<feature type="domain" description="CBS" evidence="6">
    <location>
        <begin position="201"/>
        <end position="258"/>
    </location>
</feature>
<dbReference type="PANTHER" id="PTHR42745:SF1">
    <property type="entry name" value="ARABINOSE 5-PHOSPHATE ISOMERASE KDSD"/>
    <property type="match status" value="1"/>
</dbReference>
<dbReference type="InterPro" id="IPR046342">
    <property type="entry name" value="CBS_dom_sf"/>
</dbReference>
<keyword evidence="9" id="KW-1185">Reference proteome</keyword>
<dbReference type="CDD" id="cd04604">
    <property type="entry name" value="CBS_pair_SIS_assoc"/>
    <property type="match status" value="1"/>
</dbReference>
<reference evidence="9" key="1">
    <citation type="journal article" date="2019" name="Int. J. Syst. Evol. Microbiol.">
        <title>The Global Catalogue of Microorganisms (GCM) 10K type strain sequencing project: providing services to taxonomists for standard genome sequencing and annotation.</title>
        <authorList>
            <consortium name="The Broad Institute Genomics Platform"/>
            <consortium name="The Broad Institute Genome Sequencing Center for Infectious Disease"/>
            <person name="Wu L."/>
            <person name="Ma J."/>
        </authorList>
    </citation>
    <scope>NUCLEOTIDE SEQUENCE [LARGE SCALE GENOMIC DNA]</scope>
    <source>
        <strain evidence="9">CGMCC 1.10992</strain>
    </source>
</reference>
<feature type="domain" description="CBS" evidence="6">
    <location>
        <begin position="267"/>
        <end position="314"/>
    </location>
</feature>
<dbReference type="SUPFAM" id="SSF54631">
    <property type="entry name" value="CBS-domain pair"/>
    <property type="match status" value="1"/>
</dbReference>
<evidence type="ECO:0000259" key="7">
    <source>
        <dbReference type="PROSITE" id="PS51464"/>
    </source>
</evidence>
<dbReference type="InterPro" id="IPR046348">
    <property type="entry name" value="SIS_dom_sf"/>
</dbReference>
<proteinExistence type="inferred from homology"/>
<evidence type="ECO:0000256" key="2">
    <source>
        <dbReference type="ARBA" id="ARBA00022737"/>
    </source>
</evidence>
<dbReference type="PROSITE" id="PS51464">
    <property type="entry name" value="SIS"/>
    <property type="match status" value="1"/>
</dbReference>
<accession>A0ABW4XN66</accession>
<dbReference type="InterPro" id="IPR004800">
    <property type="entry name" value="KdsD/KpsF-type"/>
</dbReference>
<feature type="domain" description="SIS" evidence="7">
    <location>
        <begin position="32"/>
        <end position="175"/>
    </location>
</feature>
<dbReference type="InterPro" id="IPR035474">
    <property type="entry name" value="SIS_Kpsf"/>
</dbReference>
<evidence type="ECO:0000256" key="5">
    <source>
        <dbReference type="PROSITE-ProRule" id="PRU00703"/>
    </source>
</evidence>
<comment type="catalytic activity">
    <reaction evidence="4">
        <text>D-arabinose 5-phosphate = D-ribulose 5-phosphate</text>
        <dbReference type="Rhea" id="RHEA:23104"/>
        <dbReference type="ChEBI" id="CHEBI:57693"/>
        <dbReference type="ChEBI" id="CHEBI:58121"/>
        <dbReference type="EC" id="5.3.1.13"/>
    </reaction>
</comment>
<dbReference type="SUPFAM" id="SSF53697">
    <property type="entry name" value="SIS domain"/>
    <property type="match status" value="1"/>
</dbReference>
<dbReference type="Gene3D" id="3.10.580.10">
    <property type="entry name" value="CBS-domain"/>
    <property type="match status" value="1"/>
</dbReference>
<protein>
    <recommendedName>
        <fullName evidence="4">Arabinose 5-phosphate isomerase</fullName>
        <shortName evidence="4">API</shortName>
        <ecNumber evidence="4">5.3.1.13</ecNumber>
    </recommendedName>
</protein>
<dbReference type="EC" id="5.3.1.13" evidence="4"/>
<evidence type="ECO:0000259" key="6">
    <source>
        <dbReference type="PROSITE" id="PS51371"/>
    </source>
</evidence>
<dbReference type="RefSeq" id="WP_345338891.1">
    <property type="nucleotide sequence ID" value="NZ_BAABLI010000008.1"/>
</dbReference>
<dbReference type="Pfam" id="PF00571">
    <property type="entry name" value="CBS"/>
    <property type="match status" value="2"/>
</dbReference>
<dbReference type="CDD" id="cd05014">
    <property type="entry name" value="SIS_Kpsf"/>
    <property type="match status" value="1"/>
</dbReference>
<comment type="similarity">
    <text evidence="1 4">Belongs to the SIS family. GutQ/KpsF subfamily.</text>
</comment>
<keyword evidence="2" id="KW-0677">Repeat</keyword>
<dbReference type="InterPro" id="IPR000644">
    <property type="entry name" value="CBS_dom"/>
</dbReference>
<dbReference type="Pfam" id="PF01380">
    <property type="entry name" value="SIS"/>
    <property type="match status" value="1"/>
</dbReference>
<dbReference type="PANTHER" id="PTHR42745">
    <property type="match status" value="1"/>
</dbReference>
<comment type="caution">
    <text evidence="8">The sequence shown here is derived from an EMBL/GenBank/DDBJ whole genome shotgun (WGS) entry which is preliminary data.</text>
</comment>
<keyword evidence="4" id="KW-0413">Isomerase</keyword>
<dbReference type="PROSITE" id="PS51371">
    <property type="entry name" value="CBS"/>
    <property type="match status" value="2"/>
</dbReference>
<evidence type="ECO:0000256" key="1">
    <source>
        <dbReference type="ARBA" id="ARBA00008165"/>
    </source>
</evidence>
<keyword evidence="3 5" id="KW-0129">CBS domain</keyword>
<dbReference type="SMART" id="SM00116">
    <property type="entry name" value="CBS"/>
    <property type="match status" value="2"/>
</dbReference>